<evidence type="ECO:0000256" key="2">
    <source>
        <dbReference type="ARBA" id="ARBA00022737"/>
    </source>
</evidence>
<dbReference type="PANTHER" id="PTHR36326:SF4">
    <property type="entry name" value="PROTEIN POLLENLESS 3-LIKE 1"/>
    <property type="match status" value="1"/>
</dbReference>
<dbReference type="InterPro" id="IPR044961">
    <property type="entry name" value="MS5/SDI1"/>
</dbReference>
<dbReference type="Pfam" id="PF07719">
    <property type="entry name" value="TPR_2"/>
    <property type="match status" value="1"/>
</dbReference>
<evidence type="ECO:0000313" key="10">
    <source>
        <dbReference type="Proteomes" id="UP001165190"/>
    </source>
</evidence>
<keyword evidence="5" id="KW-0539">Nucleus</keyword>
<feature type="compositionally biased region" description="Polar residues" evidence="8">
    <location>
        <begin position="538"/>
        <end position="555"/>
    </location>
</feature>
<feature type="region of interest" description="Disordered" evidence="8">
    <location>
        <begin position="334"/>
        <end position="373"/>
    </location>
</feature>
<keyword evidence="2" id="KW-0677">Repeat</keyword>
<keyword evidence="3 7" id="KW-0802">TPR repeat</keyword>
<evidence type="ECO:0000256" key="8">
    <source>
        <dbReference type="SAM" id="MobiDB-lite"/>
    </source>
</evidence>
<dbReference type="EMBL" id="BSYR01000019">
    <property type="protein sequence ID" value="GMI81914.1"/>
    <property type="molecule type" value="Genomic_DNA"/>
</dbReference>
<comment type="similarity">
    <text evidence="6">Belongs to the MS5 protein family.</text>
</comment>
<protein>
    <submittedName>
        <fullName evidence="9">Uncharacterized protein</fullName>
    </submittedName>
</protein>
<dbReference type="AlphaFoldDB" id="A0A9W7HPV5"/>
<keyword evidence="10" id="KW-1185">Reference proteome</keyword>
<feature type="compositionally biased region" description="Basic and acidic residues" evidence="8">
    <location>
        <begin position="346"/>
        <end position="356"/>
    </location>
</feature>
<dbReference type="Proteomes" id="UP001165190">
    <property type="component" value="Unassembled WGS sequence"/>
</dbReference>
<dbReference type="InterPro" id="IPR011990">
    <property type="entry name" value="TPR-like_helical_dom_sf"/>
</dbReference>
<comment type="subcellular location">
    <subcellularLocation>
        <location evidence="1">Nucleus</location>
    </subcellularLocation>
</comment>
<evidence type="ECO:0000256" key="7">
    <source>
        <dbReference type="PROSITE-ProRule" id="PRU00339"/>
    </source>
</evidence>
<organism evidence="9 10">
    <name type="scientific">Hibiscus trionum</name>
    <name type="common">Flower of an hour</name>
    <dbReference type="NCBI Taxonomy" id="183268"/>
    <lineage>
        <taxon>Eukaryota</taxon>
        <taxon>Viridiplantae</taxon>
        <taxon>Streptophyta</taxon>
        <taxon>Embryophyta</taxon>
        <taxon>Tracheophyta</taxon>
        <taxon>Spermatophyta</taxon>
        <taxon>Magnoliopsida</taxon>
        <taxon>eudicotyledons</taxon>
        <taxon>Gunneridae</taxon>
        <taxon>Pentapetalae</taxon>
        <taxon>rosids</taxon>
        <taxon>malvids</taxon>
        <taxon>Malvales</taxon>
        <taxon>Malvaceae</taxon>
        <taxon>Malvoideae</taxon>
        <taxon>Hibiscus</taxon>
    </lineage>
</organism>
<evidence type="ECO:0000313" key="9">
    <source>
        <dbReference type="EMBL" id="GMI81914.1"/>
    </source>
</evidence>
<dbReference type="OrthoDB" id="1620277at2759"/>
<gene>
    <name evidence="9" type="ORF">HRI_001860700</name>
</gene>
<feature type="compositionally biased region" description="Polar residues" evidence="8">
    <location>
        <begin position="357"/>
        <end position="373"/>
    </location>
</feature>
<dbReference type="GO" id="GO:0005634">
    <property type="term" value="C:nucleus"/>
    <property type="evidence" value="ECO:0007669"/>
    <property type="project" value="UniProtKB-SubCell"/>
</dbReference>
<dbReference type="PANTHER" id="PTHR36326">
    <property type="entry name" value="PROTEIN POLLENLESS 3-LIKE 2"/>
    <property type="match status" value="1"/>
</dbReference>
<dbReference type="InterPro" id="IPR019734">
    <property type="entry name" value="TPR_rpt"/>
</dbReference>
<feature type="region of interest" description="Disordered" evidence="8">
    <location>
        <begin position="469"/>
        <end position="564"/>
    </location>
</feature>
<dbReference type="InterPro" id="IPR013105">
    <property type="entry name" value="TPR_2"/>
</dbReference>
<dbReference type="Gene3D" id="1.25.40.10">
    <property type="entry name" value="Tetratricopeptide repeat domain"/>
    <property type="match status" value="1"/>
</dbReference>
<proteinExistence type="inferred from homology"/>
<accession>A0A9W7HPV5</accession>
<reference evidence="9" key="1">
    <citation type="submission" date="2023-05" db="EMBL/GenBank/DDBJ databases">
        <title>Genome and transcriptome analyses reveal genes involved in the formation of fine ridges on petal epidermal cells in Hibiscus trionum.</title>
        <authorList>
            <person name="Koshimizu S."/>
            <person name="Masuda S."/>
            <person name="Ishii T."/>
            <person name="Shirasu K."/>
            <person name="Hoshino A."/>
            <person name="Arita M."/>
        </authorList>
    </citation>
    <scope>NUCLEOTIDE SEQUENCE</scope>
    <source>
        <strain evidence="9">Hamamatsu line</strain>
    </source>
</reference>
<dbReference type="SMART" id="SM00028">
    <property type="entry name" value="TPR"/>
    <property type="match status" value="1"/>
</dbReference>
<sequence length="673" mass="76505">MWSSDKNFPARGFLTPQPPAWKKTQSAAVLPLSERKRISPADNGDFHVIHKVPASDSPYGRAKHVQLIDKDPNKAVSLFWAAINAGDRVDSALKDMAVVMKQLNRSDEAIEAIKSFRHLCPPDSQESLDNVLVELYKRSGRVDEEIEILHNKLRNIEEGTVFGGKKTKIARSQGKKIQITIEQEKARILGNLAWAYLQQHNYGIAEQHYRKAMSLEPDKNKQCNLAICLMHMNRIGEAKSQLEDVKASAGTEEMDESYSKSYERAMEMLMQVESQSKLEPMVAQEPDKGKETRRCLMSHRDRSLKEASAFLPRNEDNRPWCIDRRRFPNVDEQNGESYHGNHHHLEKNDNLSRYDDTSSQCTPIGLNGSLQPTPQTMLTEKWRKGSYFGSPSEGSVYSSKLKESCRYSTRQEVGSSHKNMHASLAAAMKNSEVLLTQPRRCLWGFNTPDQRRGGRWGEDTARNSIRKLCFEPTESAPSPSIHNLRERPSSSNVKLKNSPVGGLEEEEEAQEGLFTQPRNSSPWLNNRDQRRRWAEESSGVTTHPMQSLNVEPSVSSKDESEIGLEKPANAAPNKKTWADMVEEEEKEELQCGRKYLQKSSDDGFNKDEEFGDENLNSNIIYQHPDHSKHHIENITQQLVPFGVNASPNNVSSRRNRLQVFVDITSTMCHRDRV</sequence>
<feature type="compositionally biased region" description="Polar residues" evidence="8">
    <location>
        <begin position="516"/>
        <end position="526"/>
    </location>
</feature>
<keyword evidence="4" id="KW-0175">Coiled coil</keyword>
<evidence type="ECO:0000256" key="1">
    <source>
        <dbReference type="ARBA" id="ARBA00004123"/>
    </source>
</evidence>
<evidence type="ECO:0000256" key="6">
    <source>
        <dbReference type="ARBA" id="ARBA00025750"/>
    </source>
</evidence>
<feature type="repeat" description="TPR" evidence="7">
    <location>
        <begin position="186"/>
        <end position="219"/>
    </location>
</feature>
<dbReference type="SUPFAM" id="SSF48452">
    <property type="entry name" value="TPR-like"/>
    <property type="match status" value="1"/>
</dbReference>
<comment type="caution">
    <text evidence="9">The sequence shown here is derived from an EMBL/GenBank/DDBJ whole genome shotgun (WGS) entry which is preliminary data.</text>
</comment>
<name>A0A9W7HPV5_HIBTR</name>
<dbReference type="PROSITE" id="PS50005">
    <property type="entry name" value="TPR"/>
    <property type="match status" value="1"/>
</dbReference>
<evidence type="ECO:0000256" key="5">
    <source>
        <dbReference type="ARBA" id="ARBA00023242"/>
    </source>
</evidence>
<evidence type="ECO:0000256" key="4">
    <source>
        <dbReference type="ARBA" id="ARBA00023054"/>
    </source>
</evidence>
<evidence type="ECO:0000256" key="3">
    <source>
        <dbReference type="ARBA" id="ARBA00022803"/>
    </source>
</evidence>